<evidence type="ECO:0000313" key="2">
    <source>
        <dbReference type="Proteomes" id="UP000024332"/>
    </source>
</evidence>
<proteinExistence type="predicted"/>
<dbReference type="Proteomes" id="UP000024332">
    <property type="component" value="Unassembled WGS sequence"/>
</dbReference>
<dbReference type="OrthoDB" id="42230at2157"/>
<keyword evidence="2" id="KW-1185">Reference proteome</keyword>
<dbReference type="EMBL" id="JFZT01000015">
    <property type="protein sequence ID" value="EZQ11399.1"/>
    <property type="molecule type" value="Genomic_DNA"/>
</dbReference>
<sequence>MDEKVVDKQGRVYLGKWYSGKKVFVFEFNGMVIITPYSVVAEELKDVEKQALSRSLDFNEEEALKASWKNVVKSLTQT</sequence>
<dbReference type="STRING" id="1160895.CM19_01615"/>
<dbReference type="AlphaFoldDB" id="A0A031LV76"/>
<name>A0A031LV76_9CREN</name>
<reference evidence="1 2" key="1">
    <citation type="submission" date="2014-03" db="EMBL/GenBank/DDBJ databases">
        <title>Draft genome sequence of the novel thermoacidophilic archaea Acidianus copahuensis ALE1 strain, isolated from Copahue volcanic area in Neuquen Argentina.</title>
        <authorList>
            <person name="Urbieta M.S."/>
            <person name="Rascovan N."/>
            <person name="Castro C."/>
            <person name="Revale S."/>
            <person name="Giaveno M.A."/>
            <person name="Vazquez M.P."/>
            <person name="Donati E.R."/>
        </authorList>
    </citation>
    <scope>NUCLEOTIDE SEQUENCE [LARGE SCALE GENOMIC DNA]</scope>
    <source>
        <strain evidence="1 2">ALE1</strain>
    </source>
</reference>
<evidence type="ECO:0000313" key="1">
    <source>
        <dbReference type="EMBL" id="EZQ11399.1"/>
    </source>
</evidence>
<accession>A0A031LV76</accession>
<protein>
    <submittedName>
        <fullName evidence="1">VapB-type antitoxin</fullName>
    </submittedName>
</protein>
<comment type="caution">
    <text evidence="1">The sequence shown here is derived from an EMBL/GenBank/DDBJ whole genome shotgun (WGS) entry which is preliminary data.</text>
</comment>
<dbReference type="RefSeq" id="WP_052349403.1">
    <property type="nucleotide sequence ID" value="NZ_JFZT01000015.1"/>
</dbReference>
<gene>
    <name evidence="1" type="ORF">CM19_01615</name>
</gene>
<organism evidence="1 2">
    <name type="scientific">Candidatus Acidianus copahuensis</name>
    <dbReference type="NCBI Taxonomy" id="1160895"/>
    <lineage>
        <taxon>Archaea</taxon>
        <taxon>Thermoproteota</taxon>
        <taxon>Thermoprotei</taxon>
        <taxon>Sulfolobales</taxon>
        <taxon>Sulfolobaceae</taxon>
        <taxon>Acidianus</taxon>
    </lineage>
</organism>